<dbReference type="PANTHER" id="PTHR11607:SF3">
    <property type="entry name" value="LYSOSOMAL ALPHA-MANNOSIDASE"/>
    <property type="match status" value="1"/>
</dbReference>
<evidence type="ECO:0000256" key="2">
    <source>
        <dbReference type="ARBA" id="ARBA00022723"/>
    </source>
</evidence>
<keyword evidence="3 7" id="KW-0378">Hydrolase</keyword>
<comment type="cofactor">
    <cofactor evidence="7">
        <name>Zn(2+)</name>
        <dbReference type="ChEBI" id="CHEBI:29105"/>
    </cofactor>
    <text evidence="7">Binds 1 zinc ion per subunit.</text>
</comment>
<dbReference type="Pfam" id="PF07748">
    <property type="entry name" value="Glyco_hydro_38C"/>
    <property type="match status" value="1"/>
</dbReference>
<dbReference type="GO" id="GO:0005764">
    <property type="term" value="C:lysosome"/>
    <property type="evidence" value="ECO:0007669"/>
    <property type="project" value="TreeGrafter"/>
</dbReference>
<evidence type="ECO:0000256" key="1">
    <source>
        <dbReference type="ARBA" id="ARBA00009792"/>
    </source>
</evidence>
<dbReference type="Gene3D" id="2.60.40.1360">
    <property type="match status" value="1"/>
</dbReference>
<dbReference type="GO" id="GO:0046872">
    <property type="term" value="F:metal ion binding"/>
    <property type="evidence" value="ECO:0007669"/>
    <property type="project" value="UniProtKB-KW"/>
</dbReference>
<dbReference type="InterPro" id="IPR011330">
    <property type="entry name" value="Glyco_hydro/deAcase_b/a-brl"/>
</dbReference>
<organism evidence="10 11">
    <name type="scientific">Bombyx mori</name>
    <name type="common">Silk moth</name>
    <dbReference type="NCBI Taxonomy" id="7091"/>
    <lineage>
        <taxon>Eukaryota</taxon>
        <taxon>Metazoa</taxon>
        <taxon>Ecdysozoa</taxon>
        <taxon>Arthropoda</taxon>
        <taxon>Hexapoda</taxon>
        <taxon>Insecta</taxon>
        <taxon>Pterygota</taxon>
        <taxon>Neoptera</taxon>
        <taxon>Endopterygota</taxon>
        <taxon>Lepidoptera</taxon>
        <taxon>Glossata</taxon>
        <taxon>Ditrysia</taxon>
        <taxon>Bombycoidea</taxon>
        <taxon>Bombycidae</taxon>
        <taxon>Bombycinae</taxon>
        <taxon>Bombyx</taxon>
    </lineage>
</organism>
<dbReference type="Pfam" id="PF21260">
    <property type="entry name" value="Laman-like_dom"/>
    <property type="match status" value="1"/>
</dbReference>
<keyword evidence="11" id="KW-1185">Reference proteome</keyword>
<dbReference type="InterPro" id="IPR011013">
    <property type="entry name" value="Gal_mutarotase_sf_dom"/>
</dbReference>
<sequence>MVVLKKLIMSFMFSHEELVLCLLINVFLVVSWCMTPEIKDMLTPLSEHGEACGYQSCPAPRPDMLNVHIVPHTHGELGYTRTFPQHYTGEFMKGQQPSLINMKRILDYTISELWAQEHRKFTFSDTPYLFHWWANRDATVRRMVYTLLRQGRLFIVGGAWGMVDEATTNYHAVIDQFTYSLRKLNATFLECGRPLMAWQADVYGHSREIASLLAQMGFDGLFINPISFDDELDRMRRKSMEFLWRGSDDLGAETDIYTHKLFDGYWSPPGFCFGSYCDDPLLITSDSVFRNIDERVDLFIKSILHRQAPYYSTRNVMVMMGQRFGYYDASIWFANVDKLINEVNKKSYETGANINLYYSTPACYLKAVYDSNPTLDTKQDDFFPMAYDKFSHATGLYTSRPTIKYMAREGHVYLQMAKQLQVLARLWNNDQLFEEFQWVMGAFQDHNIITGAMHDYVKEYYTDRMYSAVQRSTLLLKQAFNKLRRSSQSNIYYRCSFNESSCANTESPQFFIVIYNPLAWPVSLPARLPVGNHVYQVYGPKLEKINSSIVRIPGAILAIPERAATADHELVFMAENVPPLGFRSYYIERSRTRDVRSTIIKKIKNKNKKYLIRQVNPKMADDNLINDEDYYYDDVTSTARTANRIVYGDFGRHKNYTDGYVITPRPRNKSYESTTGPEIIDETTEIKITTIDDTDEVKQGNLSAETTAQPSSDAVPESDQEPSAVEKDSDTSTDPRRSDMDNNGYVVSKDMFISNKYIRINLDSTRKITNLTLSNNVFLALDVQFYYYASDKPTDTGRTDKKNPGVYLFRPVDSNPIPILDFIETIVYKTRVVEEIHCAYSDYVSFVARLYTDLPYIEVDWVVGPVPVEDGWGKDVFLRYTTDLGNDGAFYTDANGRQTLKRLRNLRATYEPVNMDAIPGNLYPVTSKIYIEDEQKNLRFSIFNDRAQGGTSLTDGELDLMIIRRILTDETGTEMNLNETEYDRGLIVRGKHILYATKMNHKPNMIYEKRLAKEISLEPKVLVSEYGGYGPYLKSKWLGETNEFSALKKKLPLGIHLLSIEQWNEATVLIRLENYLEKSDAIRSGIKRVYLRDVFVNLRIRSIAECALGGNVWLKDWSPLRWNKKTEFMRSFNEYYGRSNTSTVYADEPRMLSEGSLEKGLTLRPQQIRTFVVWFDYVDLKLGNVL</sequence>
<dbReference type="InterPro" id="IPR015341">
    <property type="entry name" value="Glyco_hydro_38_cen"/>
</dbReference>
<dbReference type="SUPFAM" id="SSF74650">
    <property type="entry name" value="Galactose mutarotase-like"/>
    <property type="match status" value="2"/>
</dbReference>
<dbReference type="InterPro" id="IPR028995">
    <property type="entry name" value="Glyco_hydro_57/38_cen_sf"/>
</dbReference>
<dbReference type="GO" id="GO:0030246">
    <property type="term" value="F:carbohydrate binding"/>
    <property type="evidence" value="ECO:0007669"/>
    <property type="project" value="InterPro"/>
</dbReference>
<feature type="region of interest" description="Disordered" evidence="8">
    <location>
        <begin position="704"/>
        <end position="743"/>
    </location>
</feature>
<evidence type="ECO:0000256" key="8">
    <source>
        <dbReference type="SAM" id="MobiDB-lite"/>
    </source>
</evidence>
<evidence type="ECO:0000256" key="5">
    <source>
        <dbReference type="ARBA" id="ARBA00023157"/>
    </source>
</evidence>
<dbReference type="GO" id="GO:0006013">
    <property type="term" value="P:mannose metabolic process"/>
    <property type="evidence" value="ECO:0007669"/>
    <property type="project" value="InterPro"/>
</dbReference>
<dbReference type="InterPro" id="IPR000602">
    <property type="entry name" value="Glyco_hydro_38_N"/>
</dbReference>
<dbReference type="Gene3D" id="2.70.98.30">
    <property type="entry name" value="Golgi alpha-mannosidase II, domain 4"/>
    <property type="match status" value="1"/>
</dbReference>
<evidence type="ECO:0000313" key="11">
    <source>
        <dbReference type="Proteomes" id="UP000005204"/>
    </source>
</evidence>
<dbReference type="Gene3D" id="2.60.40.1180">
    <property type="entry name" value="Golgi alpha-mannosidase II"/>
    <property type="match status" value="1"/>
</dbReference>
<feature type="compositionally biased region" description="Basic and acidic residues" evidence="8">
    <location>
        <begin position="724"/>
        <end position="740"/>
    </location>
</feature>
<dbReference type="SUPFAM" id="SSF88688">
    <property type="entry name" value="Families 57/38 glycoside transferase middle domain"/>
    <property type="match status" value="1"/>
</dbReference>
<reference evidence="10" key="2">
    <citation type="submission" date="2022-06" db="UniProtKB">
        <authorList>
            <consortium name="EnsemblMetazoa"/>
        </authorList>
    </citation>
    <scope>IDENTIFICATION</scope>
    <source>
        <strain evidence="10">p50T (Dazao)</strain>
    </source>
</reference>
<dbReference type="InterPro" id="IPR050843">
    <property type="entry name" value="Glycosyl_Hydrlase_38"/>
</dbReference>
<dbReference type="Pfam" id="PF09261">
    <property type="entry name" value="Alpha-mann_mid"/>
    <property type="match status" value="1"/>
</dbReference>
<dbReference type="InterPro" id="IPR013780">
    <property type="entry name" value="Glyco_hydro_b"/>
</dbReference>
<dbReference type="FunFam" id="1.20.1270.50:FF:000002">
    <property type="entry name" value="Alpha-mannosidase"/>
    <property type="match status" value="1"/>
</dbReference>
<reference evidence="11" key="1">
    <citation type="journal article" date="2008" name="Insect Biochem. Mol. Biol.">
        <title>The genome of a lepidopteran model insect, the silkworm Bombyx mori.</title>
        <authorList>
            <consortium name="International Silkworm Genome Consortium"/>
        </authorList>
    </citation>
    <scope>NUCLEOTIDE SEQUENCE [LARGE SCALE GENOMIC DNA]</scope>
    <source>
        <strain evidence="11">p50T</strain>
    </source>
</reference>
<dbReference type="AlphaFoldDB" id="A0A8R2C784"/>
<evidence type="ECO:0000313" key="10">
    <source>
        <dbReference type="EnsemblMetazoa" id="XP_012548129.3"/>
    </source>
</evidence>
<keyword evidence="2 7" id="KW-0479">Metal-binding</keyword>
<proteinExistence type="inferred from homology"/>
<evidence type="ECO:0000256" key="3">
    <source>
        <dbReference type="ARBA" id="ARBA00022801"/>
    </source>
</evidence>
<protein>
    <recommendedName>
        <fullName evidence="7">Alpha-mannosidase</fullName>
        <ecNumber evidence="7">3.2.1.-</ecNumber>
    </recommendedName>
</protein>
<dbReference type="Proteomes" id="UP000005204">
    <property type="component" value="Unassembled WGS sequence"/>
</dbReference>
<dbReference type="InterPro" id="IPR048534">
    <property type="entry name" value="Man2a1-like_dom"/>
</dbReference>
<dbReference type="Gene3D" id="1.20.1270.50">
    <property type="entry name" value="Glycoside hydrolase family 38, central domain"/>
    <property type="match status" value="1"/>
</dbReference>
<dbReference type="Gene3D" id="3.20.110.10">
    <property type="entry name" value="Glycoside hydrolase 38, N terminal domain"/>
    <property type="match status" value="1"/>
</dbReference>
<dbReference type="InterPro" id="IPR027291">
    <property type="entry name" value="Glyco_hydro_38_N_sf"/>
</dbReference>
<evidence type="ECO:0000256" key="4">
    <source>
        <dbReference type="ARBA" id="ARBA00022833"/>
    </source>
</evidence>
<dbReference type="Pfam" id="PF01074">
    <property type="entry name" value="Glyco_hydro_38N"/>
    <property type="match status" value="1"/>
</dbReference>
<evidence type="ECO:0000259" key="9">
    <source>
        <dbReference type="SMART" id="SM00872"/>
    </source>
</evidence>
<name>A0A8R2C784_BOMMO</name>
<dbReference type="PANTHER" id="PTHR11607">
    <property type="entry name" value="ALPHA-MANNOSIDASE"/>
    <property type="match status" value="1"/>
</dbReference>
<dbReference type="EC" id="3.2.1.-" evidence="7"/>
<dbReference type="InterPro" id="IPR037094">
    <property type="entry name" value="Glyco_hydro_38_cen_sf"/>
</dbReference>
<comment type="similarity">
    <text evidence="1 7">Belongs to the glycosyl hydrolase 38 family.</text>
</comment>
<evidence type="ECO:0000256" key="7">
    <source>
        <dbReference type="RuleBase" id="RU361199"/>
    </source>
</evidence>
<accession>A0A8R2C784</accession>
<dbReference type="GO" id="GO:0004559">
    <property type="term" value="F:alpha-mannosidase activity"/>
    <property type="evidence" value="ECO:0007669"/>
    <property type="project" value="InterPro"/>
</dbReference>
<dbReference type="SUPFAM" id="SSF88713">
    <property type="entry name" value="Glycoside hydrolase/deacetylase"/>
    <property type="match status" value="1"/>
</dbReference>
<keyword evidence="5" id="KW-1015">Disulfide bond</keyword>
<dbReference type="EnsemblMetazoa" id="XM_012692675.3">
    <property type="protein sequence ID" value="XP_012548129.3"/>
    <property type="gene ID" value="LOC101736644"/>
</dbReference>
<dbReference type="SMART" id="SM00872">
    <property type="entry name" value="Alpha-mann_mid"/>
    <property type="match status" value="1"/>
</dbReference>
<feature type="domain" description="Glycoside hydrolase family 38 central" evidence="9">
    <location>
        <begin position="391"/>
        <end position="465"/>
    </location>
</feature>
<keyword evidence="4 7" id="KW-0862">Zinc</keyword>
<dbReference type="InterPro" id="IPR011682">
    <property type="entry name" value="Glyco_hydro_38_C"/>
</dbReference>
<evidence type="ECO:0000256" key="6">
    <source>
        <dbReference type="ARBA" id="ARBA00023295"/>
    </source>
</evidence>
<keyword evidence="6 7" id="KW-0326">Glycosidase</keyword>